<evidence type="ECO:0000313" key="2">
    <source>
        <dbReference type="EMBL" id="SEQ16432.1"/>
    </source>
</evidence>
<keyword evidence="1" id="KW-0548">Nucleotidyltransferase</keyword>
<dbReference type="GO" id="GO:0008408">
    <property type="term" value="F:3'-5' exonuclease activity"/>
    <property type="evidence" value="ECO:0007669"/>
    <property type="project" value="InterPro"/>
</dbReference>
<organism evidence="2 3">
    <name type="scientific">Rosenbergiella nectarea</name>
    <dbReference type="NCBI Taxonomy" id="988801"/>
    <lineage>
        <taxon>Bacteria</taxon>
        <taxon>Pseudomonadati</taxon>
        <taxon>Pseudomonadota</taxon>
        <taxon>Gammaproteobacteria</taxon>
        <taxon>Enterobacterales</taxon>
        <taxon>Erwiniaceae</taxon>
        <taxon>Rosenbergiella</taxon>
    </lineage>
</organism>
<dbReference type="Pfam" id="PF03603">
    <property type="entry name" value="DNA_III_psi"/>
    <property type="match status" value="1"/>
</dbReference>
<dbReference type="InterPro" id="IPR036654">
    <property type="entry name" value="DNA_pol_III_psi_sf"/>
</dbReference>
<dbReference type="InterPro" id="IPR004615">
    <property type="entry name" value="DNA_pol_III_psi"/>
</dbReference>
<protein>
    <recommendedName>
        <fullName evidence="1">DNA polymerase III subunit psi</fullName>
    </recommendedName>
</protein>
<dbReference type="OrthoDB" id="5682636at2"/>
<keyword evidence="1" id="KW-0239">DNA-directed DNA polymerase</keyword>
<name>A0A1H9DSJ2_9GAMM</name>
<keyword evidence="1" id="KW-0235">DNA replication</keyword>
<keyword evidence="3" id="KW-1185">Reference proteome</keyword>
<proteinExistence type="predicted"/>
<dbReference type="GO" id="GO:0003887">
    <property type="term" value="F:DNA-directed DNA polymerase activity"/>
    <property type="evidence" value="ECO:0007669"/>
    <property type="project" value="UniProtKB-KW"/>
</dbReference>
<dbReference type="Gene3D" id="3.40.50.10220">
    <property type="entry name" value="DNA polymerase III, psi subunit"/>
    <property type="match status" value="1"/>
</dbReference>
<dbReference type="Proteomes" id="UP000242515">
    <property type="component" value="Unassembled WGS sequence"/>
</dbReference>
<keyword evidence="1" id="KW-0808">Transferase</keyword>
<evidence type="ECO:0000256" key="1">
    <source>
        <dbReference type="PIRNR" id="PIRNR029225"/>
    </source>
</evidence>
<dbReference type="RefSeq" id="WP_092671923.1">
    <property type="nucleotide sequence ID" value="NZ_FOGC01000001.1"/>
</dbReference>
<comment type="function">
    <text evidence="1">Part of the beta sliding clamp loading complex, which hydrolyzes ATP to load the beta clamp onto primed DNA to form the DNA replication pre-initiation complex. DNA polymerase III is a complex, multichain enzyme responsible for most of the replicative synthesis in bacteria. This DNA polymerase also exhibits 3' to 5' exonuclease activity.</text>
</comment>
<dbReference type="AlphaFoldDB" id="A0A1H9DSJ2"/>
<dbReference type="PIRSF" id="PIRSF029225">
    <property type="entry name" value="DNA_pol_III_psi"/>
    <property type="match status" value="1"/>
</dbReference>
<dbReference type="GO" id="GO:0006260">
    <property type="term" value="P:DNA replication"/>
    <property type="evidence" value="ECO:0007669"/>
    <property type="project" value="UniProtKB-KW"/>
</dbReference>
<dbReference type="SUPFAM" id="SSF102220">
    <property type="entry name" value="DNA polymerase III psi subunit"/>
    <property type="match status" value="1"/>
</dbReference>
<sequence length="132" mass="15182">MTERRDGLLAQMGIDQYRLRRPEVLHGEVALAIKSTTKLVIVGLQRDEIHHPFINDVLRSVAIETAYVLYLAVEQLPLLPQSLSCLLWFVGHEPQHRYAAQQLHSPSFTTLVNTAEAKRTLWQQFCDYDDNL</sequence>
<reference evidence="3" key="1">
    <citation type="submission" date="2016-10" db="EMBL/GenBank/DDBJ databases">
        <authorList>
            <person name="Varghese N."/>
            <person name="Submissions S."/>
        </authorList>
    </citation>
    <scope>NUCLEOTIDE SEQUENCE [LARGE SCALE GENOMIC DNA]</scope>
    <source>
        <strain evidence="3">8N4</strain>
    </source>
</reference>
<accession>A0A1H9DSJ2</accession>
<dbReference type="STRING" id="988801.SAMN05216522_101394"/>
<dbReference type="EMBL" id="FOGC01000001">
    <property type="protein sequence ID" value="SEQ16432.1"/>
    <property type="molecule type" value="Genomic_DNA"/>
</dbReference>
<evidence type="ECO:0000313" key="3">
    <source>
        <dbReference type="Proteomes" id="UP000242515"/>
    </source>
</evidence>
<gene>
    <name evidence="2" type="ORF">SAMN05216522_101394</name>
</gene>